<organism evidence="1 2">
    <name type="scientific">Chryseobacterium bernardetii</name>
    <dbReference type="NCBI Taxonomy" id="1241978"/>
    <lineage>
        <taxon>Bacteria</taxon>
        <taxon>Pseudomonadati</taxon>
        <taxon>Bacteroidota</taxon>
        <taxon>Flavobacteriia</taxon>
        <taxon>Flavobacteriales</taxon>
        <taxon>Weeksellaceae</taxon>
        <taxon>Chryseobacterium group</taxon>
        <taxon>Chryseobacterium</taxon>
    </lineage>
</organism>
<proteinExistence type="predicted"/>
<dbReference type="Proteomes" id="UP001184376">
    <property type="component" value="Unassembled WGS sequence"/>
</dbReference>
<sequence length="316" mass="36985">MIQFFTPLKNIELENFNIDFYEIIPGVNISNNQIIKKKFLSDRNKIMIGMIESQFIESCEVFLFFDYENDAEIFAGETNLQSLEHILLWVDDILKNLWLVKDNNVLCDTAFLIHDQITPLAEAASLRLQYQLTDSKGFIGKAVFNKEEIIEFSRKHDIIENHFYSKKSGSLSFILEKNFSRINRALIFVKQAREARNLAYKISNYCSAMETLFSTDNAELSHKLSERIAFFYKKELNPLETFKTIKKAYAIRSKLTHGDTLDTNTIDLLPELSKKIDNILRRSINRIFEEKELFEIFESPKNIIDSYFETLIFSTE</sequence>
<name>A0ACC6J0B8_9FLAO</name>
<evidence type="ECO:0000313" key="2">
    <source>
        <dbReference type="Proteomes" id="UP001184376"/>
    </source>
</evidence>
<protein>
    <submittedName>
        <fullName evidence="1">Uncharacterized protein</fullName>
    </submittedName>
</protein>
<comment type="caution">
    <text evidence="1">The sequence shown here is derived from an EMBL/GenBank/DDBJ whole genome shotgun (WGS) entry which is preliminary data.</text>
</comment>
<reference evidence="1" key="1">
    <citation type="submission" date="2023-07" db="EMBL/GenBank/DDBJ databases">
        <title>Sorghum-associated microbial communities from plants grown in Nebraska, USA.</title>
        <authorList>
            <person name="Schachtman D."/>
        </authorList>
    </citation>
    <scope>NUCLEOTIDE SEQUENCE</scope>
    <source>
        <strain evidence="1">DS1280</strain>
    </source>
</reference>
<keyword evidence="2" id="KW-1185">Reference proteome</keyword>
<dbReference type="EMBL" id="JAVDRG010000009">
    <property type="protein sequence ID" value="MDR6443475.1"/>
    <property type="molecule type" value="Genomic_DNA"/>
</dbReference>
<accession>A0ACC6J0B8</accession>
<gene>
    <name evidence="1" type="ORF">J2795_004225</name>
</gene>
<evidence type="ECO:0000313" key="1">
    <source>
        <dbReference type="EMBL" id="MDR6443475.1"/>
    </source>
</evidence>